<evidence type="ECO:0000313" key="2">
    <source>
        <dbReference type="Proteomes" id="UP000828048"/>
    </source>
</evidence>
<proteinExistence type="predicted"/>
<protein>
    <submittedName>
        <fullName evidence="1">Uncharacterized protein</fullName>
    </submittedName>
</protein>
<comment type="caution">
    <text evidence="1">The sequence shown here is derived from an EMBL/GenBank/DDBJ whole genome shotgun (WGS) entry which is preliminary data.</text>
</comment>
<organism evidence="1 2">
    <name type="scientific">Vaccinium darrowii</name>
    <dbReference type="NCBI Taxonomy" id="229202"/>
    <lineage>
        <taxon>Eukaryota</taxon>
        <taxon>Viridiplantae</taxon>
        <taxon>Streptophyta</taxon>
        <taxon>Embryophyta</taxon>
        <taxon>Tracheophyta</taxon>
        <taxon>Spermatophyta</taxon>
        <taxon>Magnoliopsida</taxon>
        <taxon>eudicotyledons</taxon>
        <taxon>Gunneridae</taxon>
        <taxon>Pentapetalae</taxon>
        <taxon>asterids</taxon>
        <taxon>Ericales</taxon>
        <taxon>Ericaceae</taxon>
        <taxon>Vaccinioideae</taxon>
        <taxon>Vaccinieae</taxon>
        <taxon>Vaccinium</taxon>
    </lineage>
</organism>
<reference evidence="1 2" key="1">
    <citation type="journal article" date="2021" name="Hortic Res">
        <title>High-quality reference genome and annotation aids understanding of berry development for evergreen blueberry (Vaccinium darrowii).</title>
        <authorList>
            <person name="Yu J."/>
            <person name="Hulse-Kemp A.M."/>
            <person name="Babiker E."/>
            <person name="Staton M."/>
        </authorList>
    </citation>
    <scope>NUCLEOTIDE SEQUENCE [LARGE SCALE GENOMIC DNA]</scope>
    <source>
        <strain evidence="2">cv. NJ 8807/NJ 8810</strain>
        <tissue evidence="1">Young leaf</tissue>
    </source>
</reference>
<dbReference type="EMBL" id="CM037153">
    <property type="protein sequence ID" value="KAH7859088.1"/>
    <property type="molecule type" value="Genomic_DNA"/>
</dbReference>
<gene>
    <name evidence="1" type="ORF">Vadar_031416</name>
</gene>
<dbReference type="Proteomes" id="UP000828048">
    <property type="component" value="Chromosome 3"/>
</dbReference>
<evidence type="ECO:0000313" key="1">
    <source>
        <dbReference type="EMBL" id="KAH7859088.1"/>
    </source>
</evidence>
<name>A0ACB7Z0J1_9ERIC</name>
<keyword evidence="2" id="KW-1185">Reference proteome</keyword>
<accession>A0ACB7Z0J1</accession>
<sequence>MDSMIQDQLMTHLEGKSEVKIHPFSRTVTLTLACRFFMGTDDPDRIAKLVVRFDEITKGMHSLPLNLPGTAFYNANKAADVIRKELATVIEEKKAAVAVGAPTQDLLSTFISGGHMSDAEIADKIMGLLVAGYSTVATTMTFFMKHVGERHEIYHKVLTGNHPSFLCCASIGTTTSVTFSP</sequence>